<dbReference type="InterPro" id="IPR019080">
    <property type="entry name" value="YqaJ_viral_recombinase"/>
</dbReference>
<dbReference type="PANTHER" id="PTHR46609">
    <property type="entry name" value="EXONUCLEASE, PHAGE-TYPE/RECB, C-TERMINAL DOMAIN-CONTAINING PROTEIN"/>
    <property type="match status" value="1"/>
</dbReference>
<organism evidence="2 3">
    <name type="scientific">Bartonella doshiae</name>
    <dbReference type="NCBI Taxonomy" id="33044"/>
    <lineage>
        <taxon>Bacteria</taxon>
        <taxon>Pseudomonadati</taxon>
        <taxon>Pseudomonadota</taxon>
        <taxon>Alphaproteobacteria</taxon>
        <taxon>Hyphomicrobiales</taxon>
        <taxon>Bartonellaceae</taxon>
        <taxon>Bartonella</taxon>
    </lineage>
</organism>
<name>A0A380ZCV5_BARDO</name>
<dbReference type="CDD" id="cd22343">
    <property type="entry name" value="PDDEXK_lambda_exonuclease-like"/>
    <property type="match status" value="1"/>
</dbReference>
<dbReference type="InterPro" id="IPR011604">
    <property type="entry name" value="PDDEXK-like_dom_sf"/>
</dbReference>
<dbReference type="GO" id="GO:0004519">
    <property type="term" value="F:endonuclease activity"/>
    <property type="evidence" value="ECO:0007669"/>
    <property type="project" value="UniProtKB-KW"/>
</dbReference>
<proteinExistence type="predicted"/>
<keyword evidence="2" id="KW-0378">Hydrolase</keyword>
<gene>
    <name evidence="2" type="ORF">NCTC12862_00576</name>
</gene>
<dbReference type="AlphaFoldDB" id="A0A380ZCV5"/>
<protein>
    <submittedName>
        <fullName evidence="2">Putative phage-type endonuclease</fullName>
    </submittedName>
</protein>
<reference evidence="2 3" key="1">
    <citation type="submission" date="2018-06" db="EMBL/GenBank/DDBJ databases">
        <authorList>
            <consortium name="Pathogen Informatics"/>
            <person name="Doyle S."/>
        </authorList>
    </citation>
    <scope>NUCLEOTIDE SEQUENCE [LARGE SCALE GENOMIC DNA]</scope>
    <source>
        <strain evidence="2 3">NCTC12862</strain>
    </source>
</reference>
<dbReference type="EMBL" id="UFTF01000001">
    <property type="protein sequence ID" value="SUV44819.1"/>
    <property type="molecule type" value="Genomic_DNA"/>
</dbReference>
<evidence type="ECO:0000259" key="1">
    <source>
        <dbReference type="Pfam" id="PF09588"/>
    </source>
</evidence>
<accession>A0A380ZCV5</accession>
<dbReference type="PANTHER" id="PTHR46609:SF8">
    <property type="entry name" value="YQAJ VIRAL RECOMBINASE DOMAIN-CONTAINING PROTEIN"/>
    <property type="match status" value="1"/>
</dbReference>
<sequence length="135" mass="15637">MKEYAFIYDTEVTRCGFIQHPTMEMAGASPDGFVGEDGLVEIKCPQSANHLRFFMDGNIKPEYIAQIQFQMACTGRKWCHFVSYNPQFVGRSTRLRMKIKRILRDKKHIEEINKAVETFLAEIDQDMKQILARAA</sequence>
<evidence type="ECO:0000313" key="3">
    <source>
        <dbReference type="Proteomes" id="UP000254950"/>
    </source>
</evidence>
<dbReference type="InterPro" id="IPR011335">
    <property type="entry name" value="Restrct_endonuc-II-like"/>
</dbReference>
<keyword evidence="2" id="KW-0255">Endonuclease</keyword>
<dbReference type="Gene3D" id="3.90.320.10">
    <property type="match status" value="1"/>
</dbReference>
<feature type="domain" description="YqaJ viral recombinase" evidence="1">
    <location>
        <begin position="2"/>
        <end position="76"/>
    </location>
</feature>
<dbReference type="SUPFAM" id="SSF52980">
    <property type="entry name" value="Restriction endonuclease-like"/>
    <property type="match status" value="1"/>
</dbReference>
<dbReference type="Pfam" id="PF09588">
    <property type="entry name" value="YqaJ"/>
    <property type="match status" value="1"/>
</dbReference>
<dbReference type="Proteomes" id="UP000254950">
    <property type="component" value="Unassembled WGS sequence"/>
</dbReference>
<keyword evidence="2" id="KW-0540">Nuclease</keyword>
<evidence type="ECO:0000313" key="2">
    <source>
        <dbReference type="EMBL" id="SUV44819.1"/>
    </source>
</evidence>
<dbReference type="InterPro" id="IPR051703">
    <property type="entry name" value="NF-kappa-B_Signaling_Reg"/>
</dbReference>